<comment type="caution">
    <text evidence="2">The sequence shown here is derived from an EMBL/GenBank/DDBJ whole genome shotgun (WGS) entry which is preliminary data.</text>
</comment>
<dbReference type="OrthoDB" id="145683at2759"/>
<dbReference type="EMBL" id="BSXT01000361">
    <property type="protein sequence ID" value="GMF25470.1"/>
    <property type="molecule type" value="Genomic_DNA"/>
</dbReference>
<sequence length="90" mass="10296">MPQLASPPVDADCVNAFVGESKWLKPKRRQKVNEVKTMKIEKERNGSFGGGESDERKYDEWNDDSSEGLVSSVTKQNWHDYQPENVIKLL</sequence>
<evidence type="ECO:0000313" key="2">
    <source>
        <dbReference type="EMBL" id="GMF25470.1"/>
    </source>
</evidence>
<evidence type="ECO:0000256" key="1">
    <source>
        <dbReference type="SAM" id="MobiDB-lite"/>
    </source>
</evidence>
<gene>
    <name evidence="2" type="ORF">Pfra01_000455900</name>
</gene>
<reference evidence="2" key="1">
    <citation type="submission" date="2023-04" db="EMBL/GenBank/DDBJ databases">
        <title>Phytophthora fragariaefolia NBRC 109709.</title>
        <authorList>
            <person name="Ichikawa N."/>
            <person name="Sato H."/>
            <person name="Tonouchi N."/>
        </authorList>
    </citation>
    <scope>NUCLEOTIDE SEQUENCE</scope>
    <source>
        <strain evidence="2">NBRC 109709</strain>
    </source>
</reference>
<protein>
    <submittedName>
        <fullName evidence="2">Unnamed protein product</fullName>
    </submittedName>
</protein>
<feature type="region of interest" description="Disordered" evidence="1">
    <location>
        <begin position="41"/>
        <end position="75"/>
    </location>
</feature>
<name>A0A9W6X0H6_9STRA</name>
<dbReference type="AlphaFoldDB" id="A0A9W6X0H6"/>
<organism evidence="2 3">
    <name type="scientific">Phytophthora fragariaefolia</name>
    <dbReference type="NCBI Taxonomy" id="1490495"/>
    <lineage>
        <taxon>Eukaryota</taxon>
        <taxon>Sar</taxon>
        <taxon>Stramenopiles</taxon>
        <taxon>Oomycota</taxon>
        <taxon>Peronosporomycetes</taxon>
        <taxon>Peronosporales</taxon>
        <taxon>Peronosporaceae</taxon>
        <taxon>Phytophthora</taxon>
    </lineage>
</organism>
<proteinExistence type="predicted"/>
<evidence type="ECO:0000313" key="3">
    <source>
        <dbReference type="Proteomes" id="UP001165121"/>
    </source>
</evidence>
<keyword evidence="3" id="KW-1185">Reference proteome</keyword>
<accession>A0A9W6X0H6</accession>
<dbReference type="Proteomes" id="UP001165121">
    <property type="component" value="Unassembled WGS sequence"/>
</dbReference>